<dbReference type="PANTHER" id="PTHR33279:SF2">
    <property type="entry name" value="SULFUR CARRIER PROTEIN TUSA"/>
    <property type="match status" value="1"/>
</dbReference>
<dbReference type="EMBL" id="BAABBN010000012">
    <property type="protein sequence ID" value="GAA3937188.1"/>
    <property type="molecule type" value="Genomic_DNA"/>
</dbReference>
<evidence type="ECO:0000259" key="2">
    <source>
        <dbReference type="PROSITE" id="PS01148"/>
    </source>
</evidence>
<dbReference type="InterPro" id="IPR036868">
    <property type="entry name" value="TusA-like_sf"/>
</dbReference>
<dbReference type="PANTHER" id="PTHR33279">
    <property type="entry name" value="SULFUR CARRIER PROTEIN YEDF-RELATED"/>
    <property type="match status" value="1"/>
</dbReference>
<dbReference type="InterPro" id="IPR001455">
    <property type="entry name" value="TusA-like"/>
</dbReference>
<evidence type="ECO:0000256" key="1">
    <source>
        <dbReference type="ARBA" id="ARBA00008984"/>
    </source>
</evidence>
<feature type="domain" description="UPF0033" evidence="2">
    <location>
        <begin position="16"/>
        <end position="40"/>
    </location>
</feature>
<name>A0ABP7N5U2_9GAMM</name>
<dbReference type="SUPFAM" id="SSF64307">
    <property type="entry name" value="SirA-like"/>
    <property type="match status" value="1"/>
</dbReference>
<evidence type="ECO:0000313" key="3">
    <source>
        <dbReference type="EMBL" id="GAA3937188.1"/>
    </source>
</evidence>
<proteinExistence type="inferred from homology"/>
<dbReference type="PROSITE" id="PS01148">
    <property type="entry name" value="UPF0033"/>
    <property type="match status" value="1"/>
</dbReference>
<dbReference type="Pfam" id="PF01206">
    <property type="entry name" value="TusA"/>
    <property type="match status" value="1"/>
</dbReference>
<evidence type="ECO:0000313" key="4">
    <source>
        <dbReference type="Proteomes" id="UP001501565"/>
    </source>
</evidence>
<dbReference type="NCBIfam" id="NF001423">
    <property type="entry name" value="PRK00299.1"/>
    <property type="match status" value="1"/>
</dbReference>
<dbReference type="Gene3D" id="3.30.110.40">
    <property type="entry name" value="TusA-like domain"/>
    <property type="match status" value="1"/>
</dbReference>
<comment type="similarity">
    <text evidence="1">Belongs to the sulfur carrier protein TusA family.</text>
</comment>
<dbReference type="Proteomes" id="UP001501565">
    <property type="component" value="Unassembled WGS sequence"/>
</dbReference>
<gene>
    <name evidence="3" type="primary">tusA</name>
    <name evidence="3" type="ORF">GCM10022277_36960</name>
</gene>
<accession>A0ABP7N5U2</accession>
<comment type="caution">
    <text evidence="3">The sequence shown here is derived from an EMBL/GenBank/DDBJ whole genome shotgun (WGS) entry which is preliminary data.</text>
</comment>
<sequence>MNTMAELNPPEYQHLLDAKGLMCPEPVMLLHKKVREMASGDVVRIEATDPSTTRDIPQFCNMLDHSLLSHSTEPLDAGELYLYYIKRR</sequence>
<organism evidence="3 4">
    <name type="scientific">Litoribacillus peritrichatus</name>
    <dbReference type="NCBI Taxonomy" id="718191"/>
    <lineage>
        <taxon>Bacteria</taxon>
        <taxon>Pseudomonadati</taxon>
        <taxon>Pseudomonadota</taxon>
        <taxon>Gammaproteobacteria</taxon>
        <taxon>Oceanospirillales</taxon>
        <taxon>Oceanospirillaceae</taxon>
        <taxon>Litoribacillus</taxon>
    </lineage>
</organism>
<protein>
    <submittedName>
        <fullName evidence="3">Sulfurtransferase TusA</fullName>
    </submittedName>
</protein>
<keyword evidence="4" id="KW-1185">Reference proteome</keyword>
<reference evidence="4" key="1">
    <citation type="journal article" date="2019" name="Int. J. Syst. Evol. Microbiol.">
        <title>The Global Catalogue of Microorganisms (GCM) 10K type strain sequencing project: providing services to taxonomists for standard genome sequencing and annotation.</title>
        <authorList>
            <consortium name="The Broad Institute Genomics Platform"/>
            <consortium name="The Broad Institute Genome Sequencing Center for Infectious Disease"/>
            <person name="Wu L."/>
            <person name="Ma J."/>
        </authorList>
    </citation>
    <scope>NUCLEOTIDE SEQUENCE [LARGE SCALE GENOMIC DNA]</scope>
    <source>
        <strain evidence="4">JCM 17551</strain>
    </source>
</reference>